<dbReference type="Gene3D" id="1.10.287.370">
    <property type="match status" value="1"/>
</dbReference>
<accession>A0A7J4JLF2</accession>
<dbReference type="Proteomes" id="UP000564964">
    <property type="component" value="Unassembled WGS sequence"/>
</dbReference>
<dbReference type="Pfam" id="PF01920">
    <property type="entry name" value="Prefoldin_2"/>
    <property type="match status" value="1"/>
</dbReference>
<dbReference type="EMBL" id="JAGVWE010000002">
    <property type="protein sequence ID" value="MBS3062317.1"/>
    <property type="molecule type" value="Genomic_DNA"/>
</dbReference>
<keyword evidence="1" id="KW-0175">Coiled coil</keyword>
<comment type="caution">
    <text evidence="3">The sequence shown here is derived from an EMBL/GenBank/DDBJ whole genome shotgun (WGS) entry which is preliminary data.</text>
</comment>
<dbReference type="InterPro" id="IPR002777">
    <property type="entry name" value="PFD_beta-like"/>
</dbReference>
<dbReference type="GO" id="GO:0016272">
    <property type="term" value="C:prefoldin complex"/>
    <property type="evidence" value="ECO:0007669"/>
    <property type="project" value="InterPro"/>
</dbReference>
<dbReference type="GO" id="GO:0006457">
    <property type="term" value="P:protein folding"/>
    <property type="evidence" value="ECO:0007669"/>
    <property type="project" value="InterPro"/>
</dbReference>
<feature type="compositionally biased region" description="Basic and acidic residues" evidence="2">
    <location>
        <begin position="115"/>
        <end position="124"/>
    </location>
</feature>
<organism evidence="3 5">
    <name type="scientific">Candidatus Iainarchaeum sp</name>
    <dbReference type="NCBI Taxonomy" id="3101447"/>
    <lineage>
        <taxon>Archaea</taxon>
        <taxon>Candidatus Iainarchaeota</taxon>
        <taxon>Candidatus Iainarchaeia</taxon>
        <taxon>Candidatus Iainarchaeales</taxon>
        <taxon>Candidatus Iainarchaeaceae</taxon>
        <taxon>Candidatus Iainarchaeum</taxon>
    </lineage>
</organism>
<sequence>MAEQNIQQNVTEFERNRAQLMGITNQKQQLQLQANALNAALSELKNSKEKKVYKAVGNILILSDAKKVEKEIGEQKESAEVRVKSLQKQEAALVDKLTKLKSLIERSGATGAGETGREKKAEGM</sequence>
<protein>
    <submittedName>
        <fullName evidence="3 4">Prefoldin subunit</fullName>
    </submittedName>
</protein>
<evidence type="ECO:0000313" key="3">
    <source>
        <dbReference type="EMBL" id="HIH16086.1"/>
    </source>
</evidence>
<evidence type="ECO:0000256" key="1">
    <source>
        <dbReference type="SAM" id="Coils"/>
    </source>
</evidence>
<feature type="coiled-coil region" evidence="1">
    <location>
        <begin position="20"/>
        <end position="96"/>
    </location>
</feature>
<reference evidence="4" key="3">
    <citation type="submission" date="2021-05" db="EMBL/GenBank/DDBJ databases">
        <title>Protein family content uncovers lineage relationships and bacterial pathway maintenance mechanisms in DPANN archaea.</title>
        <authorList>
            <person name="Castelle C.J."/>
            <person name="Meheust R."/>
            <person name="Jaffe A.L."/>
            <person name="Seitz K."/>
            <person name="Gong X."/>
            <person name="Baker B.J."/>
            <person name="Banfield J.F."/>
        </authorList>
    </citation>
    <scope>NUCLEOTIDE SEQUENCE</scope>
    <source>
        <strain evidence="4">RIFCSPLOWO2_01_FULL_58_19</strain>
    </source>
</reference>
<dbReference type="EMBL" id="DUGH01000037">
    <property type="protein sequence ID" value="HIH16086.1"/>
    <property type="molecule type" value="Genomic_DNA"/>
</dbReference>
<feature type="region of interest" description="Disordered" evidence="2">
    <location>
        <begin position="105"/>
        <end position="124"/>
    </location>
</feature>
<reference evidence="5" key="1">
    <citation type="journal article" date="2020" name="bioRxiv">
        <title>A rank-normalized archaeal taxonomy based on genome phylogeny resolves widespread incomplete and uneven classifications.</title>
        <authorList>
            <person name="Rinke C."/>
            <person name="Chuvochina M."/>
            <person name="Mussig A.J."/>
            <person name="Chaumeil P.-A."/>
            <person name="Waite D.W."/>
            <person name="Whitman W.B."/>
            <person name="Parks D.H."/>
            <person name="Hugenholtz P."/>
        </authorList>
    </citation>
    <scope>NUCLEOTIDE SEQUENCE [LARGE SCALE GENOMIC DNA]</scope>
</reference>
<dbReference type="AlphaFoldDB" id="A0A7J4JLF2"/>
<dbReference type="SUPFAM" id="SSF46579">
    <property type="entry name" value="Prefoldin"/>
    <property type="match status" value="1"/>
</dbReference>
<dbReference type="InterPro" id="IPR009053">
    <property type="entry name" value="Prefoldin"/>
</dbReference>
<evidence type="ECO:0000256" key="2">
    <source>
        <dbReference type="SAM" id="MobiDB-lite"/>
    </source>
</evidence>
<reference evidence="4" key="2">
    <citation type="submission" date="2021-03" db="EMBL/GenBank/DDBJ databases">
        <authorList>
            <person name="Jaffe A."/>
        </authorList>
    </citation>
    <scope>NUCLEOTIDE SEQUENCE</scope>
    <source>
        <strain evidence="4">RIFCSPLOWO2_01_FULL_58_19</strain>
    </source>
</reference>
<name>A0A7J4JLF2_9ARCH</name>
<evidence type="ECO:0000313" key="4">
    <source>
        <dbReference type="EMBL" id="MBS3062317.1"/>
    </source>
</evidence>
<dbReference type="GO" id="GO:0051082">
    <property type="term" value="F:unfolded protein binding"/>
    <property type="evidence" value="ECO:0007669"/>
    <property type="project" value="InterPro"/>
</dbReference>
<proteinExistence type="predicted"/>
<gene>
    <name evidence="3" type="ORF">HA252_01640</name>
    <name evidence="4" type="ORF">J4203_00450</name>
</gene>
<dbReference type="Proteomes" id="UP000678237">
    <property type="component" value="Unassembled WGS sequence"/>
</dbReference>
<evidence type="ECO:0000313" key="5">
    <source>
        <dbReference type="Proteomes" id="UP000564964"/>
    </source>
</evidence>